<feature type="transmembrane region" description="Helical" evidence="1">
    <location>
        <begin position="102"/>
        <end position="123"/>
    </location>
</feature>
<evidence type="ECO:0000313" key="3">
    <source>
        <dbReference type="Proteomes" id="UP000715441"/>
    </source>
</evidence>
<feature type="transmembrane region" description="Helical" evidence="1">
    <location>
        <begin position="30"/>
        <end position="47"/>
    </location>
</feature>
<keyword evidence="1" id="KW-0472">Membrane</keyword>
<feature type="transmembrane region" description="Helical" evidence="1">
    <location>
        <begin position="364"/>
        <end position="383"/>
    </location>
</feature>
<evidence type="ECO:0000256" key="1">
    <source>
        <dbReference type="SAM" id="Phobius"/>
    </source>
</evidence>
<feature type="transmembrane region" description="Helical" evidence="1">
    <location>
        <begin position="70"/>
        <end position="90"/>
    </location>
</feature>
<dbReference type="EMBL" id="JAAXLS010000002">
    <property type="protein sequence ID" value="NKQ52238.1"/>
    <property type="molecule type" value="Genomic_DNA"/>
</dbReference>
<proteinExistence type="predicted"/>
<organism evidence="2 3">
    <name type="scientific">Amycolatopsis acididurans</name>
    <dbReference type="NCBI Taxonomy" id="2724524"/>
    <lineage>
        <taxon>Bacteria</taxon>
        <taxon>Bacillati</taxon>
        <taxon>Actinomycetota</taxon>
        <taxon>Actinomycetes</taxon>
        <taxon>Pseudonocardiales</taxon>
        <taxon>Pseudonocardiaceae</taxon>
        <taxon>Amycolatopsis</taxon>
    </lineage>
</organism>
<feature type="transmembrane region" description="Helical" evidence="1">
    <location>
        <begin position="218"/>
        <end position="237"/>
    </location>
</feature>
<keyword evidence="1" id="KW-1133">Transmembrane helix</keyword>
<comment type="caution">
    <text evidence="2">The sequence shown here is derived from an EMBL/GenBank/DDBJ whole genome shotgun (WGS) entry which is preliminary data.</text>
</comment>
<keyword evidence="3" id="KW-1185">Reference proteome</keyword>
<dbReference type="Proteomes" id="UP000715441">
    <property type="component" value="Unassembled WGS sequence"/>
</dbReference>
<feature type="transmembrane region" description="Helical" evidence="1">
    <location>
        <begin position="322"/>
        <end position="344"/>
    </location>
</feature>
<gene>
    <name evidence="2" type="ORF">HFP15_05025</name>
</gene>
<sequence>MTTSEDRAEITAPPAEEELRVPRFGRGTPVVATVGIFAVSVLTWWLIGDPKWSVLGARAGTADDQARKSAIVSCLLFWTIFGHIFTGFTFGNWPFSKLRQPIAGICQVVANLVIGVAGTALFTSGVGHWDPTFSAAAPGGAGYLAAAFIVLIGFYAYAFASASLGGYPFESLTAPLASVAQWFAAAFVTVVGVVALVYPNFNAHLAASAPVGLPTTAGWVYSSIVIVIVAAMQWGNWPWGAVASKHLRALTALVVTLGGGYLLMLVLRALLQVIVPGTVKGGATFALDLETAELGVCFSLWSLIVGLVFGPSRLTSTVVARIVRTVVVAVAAIASYLVFMRFFATTALHFPATEGSYGGNPLLWMDWTILIVLWHSVAFGGYLTTRRAAGSHR</sequence>
<name>A0ABX1IXK7_9PSEU</name>
<reference evidence="2 3" key="1">
    <citation type="submission" date="2020-04" db="EMBL/GenBank/DDBJ databases">
        <title>Novel species.</title>
        <authorList>
            <person name="Teo W.F.A."/>
            <person name="Lipun K."/>
            <person name="Srisuk N."/>
            <person name="Duangmal K."/>
        </authorList>
    </citation>
    <scope>NUCLEOTIDE SEQUENCE [LARGE SCALE GENOMIC DNA]</scope>
    <source>
        <strain evidence="2 3">K13G38</strain>
    </source>
</reference>
<accession>A0ABX1IXK7</accession>
<feature type="transmembrane region" description="Helical" evidence="1">
    <location>
        <begin position="249"/>
        <end position="271"/>
    </location>
</feature>
<keyword evidence="1" id="KW-0812">Transmembrane</keyword>
<protein>
    <submittedName>
        <fullName evidence="2">Uncharacterized protein</fullName>
    </submittedName>
</protein>
<feature type="transmembrane region" description="Helical" evidence="1">
    <location>
        <begin position="143"/>
        <end position="167"/>
    </location>
</feature>
<dbReference type="RefSeq" id="WP_168511923.1">
    <property type="nucleotide sequence ID" value="NZ_JAAXLS010000002.1"/>
</dbReference>
<feature type="transmembrane region" description="Helical" evidence="1">
    <location>
        <begin position="291"/>
        <end position="310"/>
    </location>
</feature>
<evidence type="ECO:0000313" key="2">
    <source>
        <dbReference type="EMBL" id="NKQ52238.1"/>
    </source>
</evidence>
<feature type="transmembrane region" description="Helical" evidence="1">
    <location>
        <begin position="179"/>
        <end position="198"/>
    </location>
</feature>